<evidence type="ECO:0000313" key="4">
    <source>
        <dbReference type="Proteomes" id="UP000004893"/>
    </source>
</evidence>
<dbReference type="AlphaFoldDB" id="C0C4L9"/>
<organism evidence="3 4">
    <name type="scientific">[Clostridium] hylemonae DSM 15053</name>
    <dbReference type="NCBI Taxonomy" id="553973"/>
    <lineage>
        <taxon>Bacteria</taxon>
        <taxon>Bacillati</taxon>
        <taxon>Bacillota</taxon>
        <taxon>Clostridia</taxon>
        <taxon>Lachnospirales</taxon>
        <taxon>Lachnospiraceae</taxon>
    </lineage>
</organism>
<evidence type="ECO:0000256" key="2">
    <source>
        <dbReference type="SAM" id="SignalP"/>
    </source>
</evidence>
<dbReference type="Proteomes" id="UP000004893">
    <property type="component" value="Unassembled WGS sequence"/>
</dbReference>
<comment type="caution">
    <text evidence="3">The sequence shown here is derived from an EMBL/GenBank/DDBJ whole genome shotgun (WGS) entry which is preliminary data.</text>
</comment>
<keyword evidence="2" id="KW-0732">Signal</keyword>
<gene>
    <name evidence="3" type="ORF">CLOHYLEM_07035</name>
</gene>
<dbReference type="PROSITE" id="PS51257">
    <property type="entry name" value="PROKAR_LIPOPROTEIN"/>
    <property type="match status" value="1"/>
</dbReference>
<feature type="compositionally biased region" description="Basic and acidic residues" evidence="1">
    <location>
        <begin position="29"/>
        <end position="49"/>
    </location>
</feature>
<dbReference type="HOGENOM" id="CLU_098590_1_0_9"/>
<dbReference type="eggNOG" id="ENOG5031JVE">
    <property type="taxonomic scope" value="Bacteria"/>
</dbReference>
<reference evidence="3" key="1">
    <citation type="submission" date="2009-02" db="EMBL/GenBank/DDBJ databases">
        <authorList>
            <person name="Fulton L."/>
            <person name="Clifton S."/>
            <person name="Fulton B."/>
            <person name="Xu J."/>
            <person name="Minx P."/>
            <person name="Pepin K.H."/>
            <person name="Johnson M."/>
            <person name="Bhonagiri V."/>
            <person name="Nash W.E."/>
            <person name="Mardis E.R."/>
            <person name="Wilson R.K."/>
        </authorList>
    </citation>
    <scope>NUCLEOTIDE SEQUENCE [LARGE SCALE GENOMIC DNA]</scope>
    <source>
        <strain evidence="3">DSM 15053</strain>
    </source>
</reference>
<keyword evidence="4" id="KW-1185">Reference proteome</keyword>
<feature type="signal peptide" evidence="2">
    <location>
        <begin position="1"/>
        <end position="27"/>
    </location>
</feature>
<feature type="region of interest" description="Disordered" evidence="1">
    <location>
        <begin position="27"/>
        <end position="49"/>
    </location>
</feature>
<evidence type="ECO:0000313" key="3">
    <source>
        <dbReference type="EMBL" id="EEG73012.1"/>
    </source>
</evidence>
<evidence type="ECO:0000256" key="1">
    <source>
        <dbReference type="SAM" id="MobiDB-lite"/>
    </source>
</evidence>
<proteinExistence type="predicted"/>
<protein>
    <recommendedName>
        <fullName evidence="5">Antigen I/II N-terminal domain-containing protein</fullName>
    </recommendedName>
</protein>
<reference evidence="3" key="2">
    <citation type="submission" date="2013-06" db="EMBL/GenBank/DDBJ databases">
        <title>Draft genome sequence of Clostridium hylemonae (DSM 15053).</title>
        <authorList>
            <person name="Sudarsanam P."/>
            <person name="Ley R."/>
            <person name="Guruge J."/>
            <person name="Turnbaugh P.J."/>
            <person name="Mahowald M."/>
            <person name="Liep D."/>
            <person name="Gordon J."/>
        </authorList>
    </citation>
    <scope>NUCLEOTIDE SEQUENCE</scope>
    <source>
        <strain evidence="3">DSM 15053</strain>
    </source>
</reference>
<accession>C0C4L9</accession>
<evidence type="ECO:0008006" key="5">
    <source>
        <dbReference type="Google" id="ProtNLM"/>
    </source>
</evidence>
<name>C0C4L9_9FIRM</name>
<dbReference type="STRING" id="553973.CLOHYLEM_07035"/>
<dbReference type="EMBL" id="ABYI02000034">
    <property type="protein sequence ID" value="EEG73012.1"/>
    <property type="molecule type" value="Genomic_DNA"/>
</dbReference>
<feature type="chain" id="PRO_5038878415" description="Antigen I/II N-terminal domain-containing protein" evidence="2">
    <location>
        <begin position="28"/>
        <end position="206"/>
    </location>
</feature>
<sequence length="206" mass="23099">MRRKVMKKKFLLICMAAMLALSLTACGGNDKKEDKKADKKEESVKKEEKDIELTLPASFFDEEGMADINEEAKAEGVKEVKVNDDGSVTYKMDKSTHEKLLKEMKKGIDESISELLEDKENYSSFTEITYNDDVTEFKIMVDPAAYGGLQSFGALVMYAAGNMYQGMNLVPEDEINTTVQFINKDTQEVIESGDSKSMADEYEGTE</sequence>